<accession>A0AAV4Q3T5</accession>
<sequence>MACVLIRDTGGEEVDREAGCFDVCCLSRDAEIDYGVIGTLAACWLGYLQPEKSKPNVIALAGDRHDKFIN</sequence>
<protein>
    <submittedName>
        <fullName evidence="1">Uncharacterized protein</fullName>
    </submittedName>
</protein>
<proteinExistence type="predicted"/>
<name>A0AAV4Q3T5_9ARAC</name>
<organism evidence="1 2">
    <name type="scientific">Caerostris darwini</name>
    <dbReference type="NCBI Taxonomy" id="1538125"/>
    <lineage>
        <taxon>Eukaryota</taxon>
        <taxon>Metazoa</taxon>
        <taxon>Ecdysozoa</taxon>
        <taxon>Arthropoda</taxon>
        <taxon>Chelicerata</taxon>
        <taxon>Arachnida</taxon>
        <taxon>Araneae</taxon>
        <taxon>Araneomorphae</taxon>
        <taxon>Entelegynae</taxon>
        <taxon>Araneoidea</taxon>
        <taxon>Araneidae</taxon>
        <taxon>Caerostris</taxon>
    </lineage>
</organism>
<dbReference type="AlphaFoldDB" id="A0AAV4Q3T5"/>
<keyword evidence="2" id="KW-1185">Reference proteome</keyword>
<evidence type="ECO:0000313" key="1">
    <source>
        <dbReference type="EMBL" id="GIY03766.1"/>
    </source>
</evidence>
<dbReference type="EMBL" id="BPLQ01003840">
    <property type="protein sequence ID" value="GIY03766.1"/>
    <property type="molecule type" value="Genomic_DNA"/>
</dbReference>
<dbReference type="Proteomes" id="UP001054837">
    <property type="component" value="Unassembled WGS sequence"/>
</dbReference>
<gene>
    <name evidence="1" type="ORF">CDAR_366691</name>
</gene>
<evidence type="ECO:0000313" key="2">
    <source>
        <dbReference type="Proteomes" id="UP001054837"/>
    </source>
</evidence>
<reference evidence="1 2" key="1">
    <citation type="submission" date="2021-06" db="EMBL/GenBank/DDBJ databases">
        <title>Caerostris darwini draft genome.</title>
        <authorList>
            <person name="Kono N."/>
            <person name="Arakawa K."/>
        </authorList>
    </citation>
    <scope>NUCLEOTIDE SEQUENCE [LARGE SCALE GENOMIC DNA]</scope>
</reference>
<comment type="caution">
    <text evidence="1">The sequence shown here is derived from an EMBL/GenBank/DDBJ whole genome shotgun (WGS) entry which is preliminary data.</text>
</comment>